<dbReference type="KEGG" id="dol:Dole_2563"/>
<dbReference type="InterPro" id="IPR021352">
    <property type="entry name" value="DUF2971"/>
</dbReference>
<dbReference type="Proteomes" id="UP000008561">
    <property type="component" value="Chromosome"/>
</dbReference>
<dbReference type="EMBL" id="CP000859">
    <property type="protein sequence ID" value="ABW68366.1"/>
    <property type="molecule type" value="Genomic_DNA"/>
</dbReference>
<proteinExistence type="predicted"/>
<evidence type="ECO:0000313" key="2">
    <source>
        <dbReference type="Proteomes" id="UP000008561"/>
    </source>
</evidence>
<evidence type="ECO:0008006" key="3">
    <source>
        <dbReference type="Google" id="ProtNLM"/>
    </source>
</evidence>
<accession>A8ZWN5</accession>
<dbReference type="OrthoDB" id="9795560at2"/>
<reference evidence="1 2" key="1">
    <citation type="submission" date="2007-10" db="EMBL/GenBank/DDBJ databases">
        <title>Complete sequence of Desulfococcus oleovorans Hxd3.</title>
        <authorList>
            <consortium name="US DOE Joint Genome Institute"/>
            <person name="Copeland A."/>
            <person name="Lucas S."/>
            <person name="Lapidus A."/>
            <person name="Barry K."/>
            <person name="Glavina del Rio T."/>
            <person name="Dalin E."/>
            <person name="Tice H."/>
            <person name="Pitluck S."/>
            <person name="Kiss H."/>
            <person name="Brettin T."/>
            <person name="Bruce D."/>
            <person name="Detter J.C."/>
            <person name="Han C."/>
            <person name="Schmutz J."/>
            <person name="Larimer F."/>
            <person name="Land M."/>
            <person name="Hauser L."/>
            <person name="Kyrpides N."/>
            <person name="Kim E."/>
            <person name="Wawrik B."/>
            <person name="Richardson P."/>
        </authorList>
    </citation>
    <scope>NUCLEOTIDE SEQUENCE [LARGE SCALE GENOMIC DNA]</scope>
    <source>
        <strain evidence="2">DSM 6200 / JCM 39069 / Hxd3</strain>
    </source>
</reference>
<protein>
    <recommendedName>
        <fullName evidence="3">DUF2971 domain-containing protein</fullName>
    </recommendedName>
</protein>
<gene>
    <name evidence="1" type="ordered locus">Dole_2563</name>
</gene>
<dbReference type="eggNOG" id="ENOG50330U0">
    <property type="taxonomic scope" value="Bacteria"/>
</dbReference>
<dbReference type="HOGENOM" id="CLU_896953_0_0_7"/>
<keyword evidence="2" id="KW-1185">Reference proteome</keyword>
<evidence type="ECO:0000313" key="1">
    <source>
        <dbReference type="EMBL" id="ABW68366.1"/>
    </source>
</evidence>
<organism evidence="1 2">
    <name type="scientific">Desulfosudis oleivorans (strain DSM 6200 / JCM 39069 / Hxd3)</name>
    <name type="common">Desulfococcus oleovorans</name>
    <dbReference type="NCBI Taxonomy" id="96561"/>
    <lineage>
        <taxon>Bacteria</taxon>
        <taxon>Pseudomonadati</taxon>
        <taxon>Thermodesulfobacteriota</taxon>
        <taxon>Desulfobacteria</taxon>
        <taxon>Desulfobacterales</taxon>
        <taxon>Desulfosudaceae</taxon>
        <taxon>Desulfosudis</taxon>
    </lineage>
</organism>
<dbReference type="RefSeq" id="WP_012175978.1">
    <property type="nucleotide sequence ID" value="NC_009943.1"/>
</dbReference>
<sequence length="304" mass="34600">MVHNSKSCHLYVTDELQQHIEREPPVLLCHYTNQHGLLGIISTGEIWATSVTDLNDRSEFEYAQELAESLIASRIEDESDERKKRHLGYLRNAVLKAGINICVSSWSSRIDDLSQWRAYSGAGTGYSIDVKGSALKEFAKAQDFILAACIYDKSEQERVLLSLINADLAQNIEWETAHPQTNELERFKLEQNGRSFAYHINRYASLFKHPGFAGEDEWRLVSKPIDVSRMDFRPGISTIASHFRFSLRDGSGQGNPTIRLESVHVGPCPEPERAQRNVRFLLAKYSPPLHDPEIIVSNVPYRTW</sequence>
<dbReference type="Pfam" id="PF11185">
    <property type="entry name" value="DUF2971"/>
    <property type="match status" value="1"/>
</dbReference>
<name>A8ZWN5_DESOH</name>
<dbReference type="AlphaFoldDB" id="A8ZWN5"/>
<dbReference type="STRING" id="96561.Dole_2563"/>